<feature type="domain" description="ABC transmembrane type-1" evidence="9">
    <location>
        <begin position="20"/>
        <end position="339"/>
    </location>
</feature>
<reference evidence="10" key="1">
    <citation type="submission" date="2020-10" db="EMBL/GenBank/DDBJ databases">
        <authorList>
            <person name="Gilroy R."/>
        </authorList>
    </citation>
    <scope>NUCLEOTIDE SEQUENCE</scope>
    <source>
        <strain evidence="10">6919</strain>
    </source>
</reference>
<evidence type="ECO:0000256" key="7">
    <source>
        <dbReference type="SAM" id="Phobius"/>
    </source>
</evidence>
<feature type="transmembrane region" description="Helical" evidence="7">
    <location>
        <begin position="20"/>
        <end position="44"/>
    </location>
</feature>
<comment type="subcellular location">
    <subcellularLocation>
        <location evidence="1">Cell membrane</location>
        <topology evidence="1">Multi-pass membrane protein</topology>
    </subcellularLocation>
</comment>
<feature type="transmembrane region" description="Helical" evidence="7">
    <location>
        <begin position="178"/>
        <end position="208"/>
    </location>
</feature>
<dbReference type="InterPro" id="IPR027417">
    <property type="entry name" value="P-loop_NTPase"/>
</dbReference>
<dbReference type="InterPro" id="IPR003439">
    <property type="entry name" value="ABC_transporter-like_ATP-bd"/>
</dbReference>
<protein>
    <submittedName>
        <fullName evidence="10">ABC transporter ATP-binding protein</fullName>
    </submittedName>
</protein>
<keyword evidence="2 7" id="KW-0812">Transmembrane</keyword>
<dbReference type="EMBL" id="JADIMC010000019">
    <property type="protein sequence ID" value="MBO8475656.1"/>
    <property type="molecule type" value="Genomic_DNA"/>
</dbReference>
<dbReference type="GO" id="GO:0016887">
    <property type="term" value="F:ATP hydrolysis activity"/>
    <property type="evidence" value="ECO:0007669"/>
    <property type="project" value="InterPro"/>
</dbReference>
<evidence type="ECO:0000256" key="6">
    <source>
        <dbReference type="ARBA" id="ARBA00023136"/>
    </source>
</evidence>
<dbReference type="SUPFAM" id="SSF52540">
    <property type="entry name" value="P-loop containing nucleoside triphosphate hydrolases"/>
    <property type="match status" value="1"/>
</dbReference>
<evidence type="ECO:0000259" key="9">
    <source>
        <dbReference type="PROSITE" id="PS50929"/>
    </source>
</evidence>
<evidence type="ECO:0000259" key="8">
    <source>
        <dbReference type="PROSITE" id="PS50893"/>
    </source>
</evidence>
<proteinExistence type="predicted"/>
<dbReference type="Proteomes" id="UP000823598">
    <property type="component" value="Unassembled WGS sequence"/>
</dbReference>
<evidence type="ECO:0000256" key="2">
    <source>
        <dbReference type="ARBA" id="ARBA00022692"/>
    </source>
</evidence>
<accession>A0A9D9IPA6</accession>
<dbReference type="SUPFAM" id="SSF90123">
    <property type="entry name" value="ABC transporter transmembrane region"/>
    <property type="match status" value="1"/>
</dbReference>
<comment type="caution">
    <text evidence="10">The sequence shown here is derived from an EMBL/GenBank/DDBJ whole genome shotgun (WGS) entry which is preliminary data.</text>
</comment>
<reference evidence="10" key="2">
    <citation type="journal article" date="2021" name="PeerJ">
        <title>Extensive microbial diversity within the chicken gut microbiome revealed by metagenomics and culture.</title>
        <authorList>
            <person name="Gilroy R."/>
            <person name="Ravi A."/>
            <person name="Getino M."/>
            <person name="Pursley I."/>
            <person name="Horton D.L."/>
            <person name="Alikhan N.F."/>
            <person name="Baker D."/>
            <person name="Gharbi K."/>
            <person name="Hall N."/>
            <person name="Watson M."/>
            <person name="Adriaenssens E.M."/>
            <person name="Foster-Nyarko E."/>
            <person name="Jarju S."/>
            <person name="Secka A."/>
            <person name="Antonio M."/>
            <person name="Oren A."/>
            <person name="Chaudhuri R.R."/>
            <person name="La Ragione R."/>
            <person name="Hildebrand F."/>
            <person name="Pallen M.J."/>
        </authorList>
    </citation>
    <scope>NUCLEOTIDE SEQUENCE</scope>
    <source>
        <strain evidence="10">6919</strain>
    </source>
</reference>
<dbReference type="GO" id="GO:0005524">
    <property type="term" value="F:ATP binding"/>
    <property type="evidence" value="ECO:0007669"/>
    <property type="project" value="UniProtKB-KW"/>
</dbReference>
<dbReference type="Pfam" id="PF00005">
    <property type="entry name" value="ABC_tran"/>
    <property type="match status" value="1"/>
</dbReference>
<dbReference type="SMART" id="SM00382">
    <property type="entry name" value="AAA"/>
    <property type="match status" value="1"/>
</dbReference>
<dbReference type="InterPro" id="IPR036640">
    <property type="entry name" value="ABC1_TM_sf"/>
</dbReference>
<sequence length="609" mass="68703">MREFIEILRRFVPPYKKYLALNIIFNILAAVLTLFSFALIIPILEMLFMGDKGVAYEYMEWGSASLKDVAINNFYYSAYYCKTHLGASLTLMLLCVALVFMTFLKTGATYMSSYFLIPIRSGIVRDIRNFVYDKIVSLPIGFFTSERKGDVMARMSGDVAEIENSIMASLDMMFKNPIMIVVCLAMMIAISWELTIFVLILLPLAGMVMGRVGKRLKRTSLEGQQQWGALMSTIEETLGGLRIVKAFNAEHKMKKRFHDENQRFFGTSNRINRRQSLAHPMSEFLGTLTIAIVLWFGGTLILSGNNIIDAPTFIYYMVIFYSIINPAKDLSKAVYAVQKGLASMERVDKILSADNPIKDPVNPKTVSTREGCIRYDHVRFRYNTDWVVDDVTLEIPFGKTVALVGQSGSGKSTLADLLPRFYDVDEGSISIDGIDIRQIRVKDLRALMGNVNQEAILFNDTFFNNITFGVENATMEQVVEAAKIANAHDFIMASEDGYDTNIGDRGCKLSGGQRQRISIARAILKNPPLLILDEATSALDTESERLVQEALDRLMKNRTTLVIAHRLSTIRNADMICVMHEGKIVESGTHDELIALNRYYKRLVDMQKF</sequence>
<feature type="domain" description="ABC transporter" evidence="8">
    <location>
        <begin position="373"/>
        <end position="606"/>
    </location>
</feature>
<keyword evidence="4 10" id="KW-0067">ATP-binding</keyword>
<keyword evidence="5 7" id="KW-1133">Transmembrane helix</keyword>
<dbReference type="CDD" id="cd03251">
    <property type="entry name" value="ABCC_MsbA"/>
    <property type="match status" value="1"/>
</dbReference>
<dbReference type="CDD" id="cd18552">
    <property type="entry name" value="ABC_6TM_MsbA_like"/>
    <property type="match status" value="1"/>
</dbReference>
<dbReference type="InterPro" id="IPR017871">
    <property type="entry name" value="ABC_transporter-like_CS"/>
</dbReference>
<dbReference type="PANTHER" id="PTHR43394:SF1">
    <property type="entry name" value="ATP-BINDING CASSETTE SUB-FAMILY B MEMBER 10, MITOCHONDRIAL"/>
    <property type="match status" value="1"/>
</dbReference>
<gene>
    <name evidence="10" type="ORF">IAB88_01525</name>
</gene>
<evidence type="ECO:0000256" key="3">
    <source>
        <dbReference type="ARBA" id="ARBA00022741"/>
    </source>
</evidence>
<dbReference type="PROSITE" id="PS50929">
    <property type="entry name" value="ABC_TM1F"/>
    <property type="match status" value="1"/>
</dbReference>
<dbReference type="Pfam" id="PF00664">
    <property type="entry name" value="ABC_membrane"/>
    <property type="match status" value="1"/>
</dbReference>
<evidence type="ECO:0000256" key="1">
    <source>
        <dbReference type="ARBA" id="ARBA00004651"/>
    </source>
</evidence>
<evidence type="ECO:0000313" key="10">
    <source>
        <dbReference type="EMBL" id="MBO8475656.1"/>
    </source>
</evidence>
<evidence type="ECO:0000256" key="5">
    <source>
        <dbReference type="ARBA" id="ARBA00022989"/>
    </source>
</evidence>
<dbReference type="InterPro" id="IPR003593">
    <property type="entry name" value="AAA+_ATPase"/>
</dbReference>
<dbReference type="Gene3D" id="1.20.1560.10">
    <property type="entry name" value="ABC transporter type 1, transmembrane domain"/>
    <property type="match status" value="1"/>
</dbReference>
<dbReference type="AlphaFoldDB" id="A0A9D9IPA6"/>
<feature type="transmembrane region" description="Helical" evidence="7">
    <location>
        <begin position="85"/>
        <end position="104"/>
    </location>
</feature>
<feature type="transmembrane region" description="Helical" evidence="7">
    <location>
        <begin position="284"/>
        <end position="301"/>
    </location>
</feature>
<name>A0A9D9IPA6_9BACT</name>
<keyword evidence="6 7" id="KW-0472">Membrane</keyword>
<dbReference type="InterPro" id="IPR011527">
    <property type="entry name" value="ABC1_TM_dom"/>
</dbReference>
<dbReference type="PROSITE" id="PS00211">
    <property type="entry name" value="ABC_TRANSPORTER_1"/>
    <property type="match status" value="1"/>
</dbReference>
<dbReference type="PANTHER" id="PTHR43394">
    <property type="entry name" value="ATP-DEPENDENT PERMEASE MDL1, MITOCHONDRIAL"/>
    <property type="match status" value="1"/>
</dbReference>
<organism evidence="10 11">
    <name type="scientific">Candidatus Limisoma faecipullorum</name>
    <dbReference type="NCBI Taxonomy" id="2840854"/>
    <lineage>
        <taxon>Bacteria</taxon>
        <taxon>Pseudomonadati</taxon>
        <taxon>Bacteroidota</taxon>
        <taxon>Bacteroidia</taxon>
        <taxon>Bacteroidales</taxon>
        <taxon>Candidatus Limisoma</taxon>
    </lineage>
</organism>
<dbReference type="InterPro" id="IPR039421">
    <property type="entry name" value="Type_1_exporter"/>
</dbReference>
<dbReference type="PROSITE" id="PS50893">
    <property type="entry name" value="ABC_TRANSPORTER_2"/>
    <property type="match status" value="1"/>
</dbReference>
<keyword evidence="3" id="KW-0547">Nucleotide-binding</keyword>
<evidence type="ECO:0000313" key="11">
    <source>
        <dbReference type="Proteomes" id="UP000823598"/>
    </source>
</evidence>
<evidence type="ECO:0000256" key="4">
    <source>
        <dbReference type="ARBA" id="ARBA00022840"/>
    </source>
</evidence>
<dbReference type="GO" id="GO:0015421">
    <property type="term" value="F:ABC-type oligopeptide transporter activity"/>
    <property type="evidence" value="ECO:0007669"/>
    <property type="project" value="TreeGrafter"/>
</dbReference>
<dbReference type="Gene3D" id="3.40.50.300">
    <property type="entry name" value="P-loop containing nucleotide triphosphate hydrolases"/>
    <property type="match status" value="1"/>
</dbReference>
<dbReference type="GO" id="GO:0005886">
    <property type="term" value="C:plasma membrane"/>
    <property type="evidence" value="ECO:0007669"/>
    <property type="project" value="UniProtKB-SubCell"/>
</dbReference>
<dbReference type="FunFam" id="3.40.50.300:FF:000218">
    <property type="entry name" value="Multidrug ABC transporter ATP-binding protein"/>
    <property type="match status" value="1"/>
</dbReference>